<dbReference type="Proteomes" id="UP001432027">
    <property type="component" value="Unassembled WGS sequence"/>
</dbReference>
<name>A0AAV5T768_9BILA</name>
<keyword evidence="2" id="KW-1185">Reference proteome</keyword>
<comment type="caution">
    <text evidence="1">The sequence shown here is derived from an EMBL/GenBank/DDBJ whole genome shotgun (WGS) entry which is preliminary data.</text>
</comment>
<feature type="non-terminal residue" evidence="1">
    <location>
        <position position="1"/>
    </location>
</feature>
<dbReference type="AlphaFoldDB" id="A0AAV5T768"/>
<protein>
    <submittedName>
        <fullName evidence="1">Uncharacterized protein</fullName>
    </submittedName>
</protein>
<reference evidence="1" key="1">
    <citation type="submission" date="2023-10" db="EMBL/GenBank/DDBJ databases">
        <title>Genome assembly of Pristionchus species.</title>
        <authorList>
            <person name="Yoshida K."/>
            <person name="Sommer R.J."/>
        </authorList>
    </citation>
    <scope>NUCLEOTIDE SEQUENCE</scope>
    <source>
        <strain evidence="1">RS0144</strain>
    </source>
</reference>
<organism evidence="1 2">
    <name type="scientific">Pristionchus entomophagus</name>
    <dbReference type="NCBI Taxonomy" id="358040"/>
    <lineage>
        <taxon>Eukaryota</taxon>
        <taxon>Metazoa</taxon>
        <taxon>Ecdysozoa</taxon>
        <taxon>Nematoda</taxon>
        <taxon>Chromadorea</taxon>
        <taxon>Rhabditida</taxon>
        <taxon>Rhabditina</taxon>
        <taxon>Diplogasteromorpha</taxon>
        <taxon>Diplogasteroidea</taxon>
        <taxon>Neodiplogasteridae</taxon>
        <taxon>Pristionchus</taxon>
    </lineage>
</organism>
<sequence length="195" mass="22693">ILQFRKRHFNRIAFERFRILLDDNEYSLPFLLKFTENFQTEELFIKASSDLQLKMAAALFSGFTRSKRGISLDYCPDTETLLSLPQMEHIEISFGSEEISSELFFALLNTHKNIRLDCANVRLTSQEWERSMETISSDTHDRTIEFTANHASIVHWLSDCGIDQLNVNDAVCGEVSEAKTYLLYYFQQQKSEVKI</sequence>
<evidence type="ECO:0000313" key="1">
    <source>
        <dbReference type="EMBL" id="GMS91421.1"/>
    </source>
</evidence>
<evidence type="ECO:0000313" key="2">
    <source>
        <dbReference type="Proteomes" id="UP001432027"/>
    </source>
</evidence>
<proteinExistence type="predicted"/>
<dbReference type="EMBL" id="BTSX01000003">
    <property type="protein sequence ID" value="GMS91421.1"/>
    <property type="molecule type" value="Genomic_DNA"/>
</dbReference>
<accession>A0AAV5T768</accession>
<gene>
    <name evidence="1" type="ORF">PENTCL1PPCAC_13596</name>
</gene>